<dbReference type="InterPro" id="IPR029061">
    <property type="entry name" value="THDP-binding"/>
</dbReference>
<dbReference type="EMBL" id="CP028101">
    <property type="protein sequence ID" value="AVQ14272.1"/>
    <property type="molecule type" value="Genomic_DNA"/>
</dbReference>
<accession>A0ABN5J158</accession>
<dbReference type="InterPro" id="IPR002880">
    <property type="entry name" value="Pyrv_Fd/Flavodoxin_OxRdtase_N"/>
</dbReference>
<dbReference type="Pfam" id="PF01855">
    <property type="entry name" value="POR_N"/>
    <property type="match status" value="1"/>
</dbReference>
<dbReference type="SUPFAM" id="SSF52518">
    <property type="entry name" value="Thiamin diphosphate-binding fold (THDP-binding)"/>
    <property type="match status" value="1"/>
</dbReference>
<keyword evidence="4" id="KW-1185">Reference proteome</keyword>
<evidence type="ECO:0000313" key="3">
    <source>
        <dbReference type="EMBL" id="AVQ14272.1"/>
    </source>
</evidence>
<dbReference type="Proteomes" id="UP000241660">
    <property type="component" value="Chromosome"/>
</dbReference>
<evidence type="ECO:0000259" key="2">
    <source>
        <dbReference type="Pfam" id="PF01855"/>
    </source>
</evidence>
<proteinExistence type="predicted"/>
<keyword evidence="1" id="KW-0560">Oxidoreductase</keyword>
<feature type="domain" description="Pyruvate flavodoxin/ferredoxin oxidoreductase pyrimidine binding" evidence="2">
    <location>
        <begin position="3"/>
        <end position="54"/>
    </location>
</feature>
<protein>
    <recommendedName>
        <fullName evidence="2">Pyruvate flavodoxin/ferredoxin oxidoreductase pyrimidine binding domain-containing protein</fullName>
    </recommendedName>
</protein>
<dbReference type="PANTHER" id="PTHR32154:SF0">
    <property type="entry name" value="PYRUVATE-FLAVODOXIN OXIDOREDUCTASE-RELATED"/>
    <property type="match status" value="1"/>
</dbReference>
<name>A0ABN5J158_FUSNN</name>
<dbReference type="PANTHER" id="PTHR32154">
    <property type="entry name" value="PYRUVATE-FLAVODOXIN OXIDOREDUCTASE-RELATED"/>
    <property type="match status" value="1"/>
</dbReference>
<evidence type="ECO:0000256" key="1">
    <source>
        <dbReference type="ARBA" id="ARBA00023002"/>
    </source>
</evidence>
<dbReference type="InterPro" id="IPR050722">
    <property type="entry name" value="Pyruvate:ferred/Flavod_OxRd"/>
</dbReference>
<reference evidence="4" key="1">
    <citation type="journal article" date="2018" name="MSphere">
        <title>Fusobacterium Genomics Using MinION and Illumina Sequencing Enables Genome Completion and Correction.</title>
        <authorList>
            <person name="Todd S.M."/>
            <person name="Settlage R.E."/>
            <person name="Lahmers K.K."/>
            <person name="Slade D.J."/>
        </authorList>
    </citation>
    <scope>NUCLEOTIDE SEQUENCE [LARGE SCALE GENOMIC DNA]</scope>
    <source>
        <strain evidence="4">ATCC 25586</strain>
    </source>
</reference>
<sequence length="54" mass="5691">MEAGALTTTYTASQGLLLKVPNMYKIAGELLPGVIHVSAHSLPVQALSIFGDHQ</sequence>
<organism evidence="3 4">
    <name type="scientific">Fusobacterium nucleatum subsp. nucleatum (strain ATCC 25586 / DSM 15643 / BCRC 10681 / CIP 101130 / JCM 8532 / KCTC 2640 / LMG 13131 / VPI 4355)</name>
    <dbReference type="NCBI Taxonomy" id="190304"/>
    <lineage>
        <taxon>Bacteria</taxon>
        <taxon>Fusobacteriati</taxon>
        <taxon>Fusobacteriota</taxon>
        <taxon>Fusobacteriia</taxon>
        <taxon>Fusobacteriales</taxon>
        <taxon>Fusobacteriaceae</taxon>
        <taxon>Fusobacterium</taxon>
    </lineage>
</organism>
<evidence type="ECO:0000313" key="4">
    <source>
        <dbReference type="Proteomes" id="UP000241660"/>
    </source>
</evidence>
<gene>
    <name evidence="3" type="ORF">C7Y58_01245</name>
</gene>
<dbReference type="Gene3D" id="3.40.50.970">
    <property type="match status" value="1"/>
</dbReference>